<dbReference type="HOGENOM" id="CLU_392357_0_0_1"/>
<evidence type="ECO:0000313" key="1">
    <source>
        <dbReference type="EMBL" id="EGG06121.1"/>
    </source>
</evidence>
<dbReference type="RefSeq" id="XP_007410772.1">
    <property type="nucleotide sequence ID" value="XM_007410710.1"/>
</dbReference>
<dbReference type="KEGG" id="mlr:MELLADRAFT_63623"/>
<accession>F4RNC4</accession>
<dbReference type="Proteomes" id="UP000001072">
    <property type="component" value="Unassembled WGS sequence"/>
</dbReference>
<keyword evidence="2" id="KW-1185">Reference proteome</keyword>
<reference evidence="2" key="1">
    <citation type="journal article" date="2011" name="Proc. Natl. Acad. Sci. U.S.A.">
        <title>Obligate biotrophy features unraveled by the genomic analysis of rust fungi.</title>
        <authorList>
            <person name="Duplessis S."/>
            <person name="Cuomo C.A."/>
            <person name="Lin Y.-C."/>
            <person name="Aerts A."/>
            <person name="Tisserant E."/>
            <person name="Veneault-Fourrey C."/>
            <person name="Joly D.L."/>
            <person name="Hacquard S."/>
            <person name="Amselem J."/>
            <person name="Cantarel B.L."/>
            <person name="Chiu R."/>
            <person name="Coutinho P.M."/>
            <person name="Feau N."/>
            <person name="Field M."/>
            <person name="Frey P."/>
            <person name="Gelhaye E."/>
            <person name="Goldberg J."/>
            <person name="Grabherr M.G."/>
            <person name="Kodira C.D."/>
            <person name="Kohler A."/>
            <person name="Kuees U."/>
            <person name="Lindquist E.A."/>
            <person name="Lucas S.M."/>
            <person name="Mago R."/>
            <person name="Mauceli E."/>
            <person name="Morin E."/>
            <person name="Murat C."/>
            <person name="Pangilinan J.L."/>
            <person name="Park R."/>
            <person name="Pearson M."/>
            <person name="Quesneville H."/>
            <person name="Rouhier N."/>
            <person name="Sakthikumar S."/>
            <person name="Salamov A.A."/>
            <person name="Schmutz J."/>
            <person name="Selles B."/>
            <person name="Shapiro H."/>
            <person name="Tanguay P."/>
            <person name="Tuskan G.A."/>
            <person name="Henrissat B."/>
            <person name="Van de Peer Y."/>
            <person name="Rouze P."/>
            <person name="Ellis J.G."/>
            <person name="Dodds P.N."/>
            <person name="Schein J.E."/>
            <person name="Zhong S."/>
            <person name="Hamelin R.C."/>
            <person name="Grigoriev I.V."/>
            <person name="Szabo L.J."/>
            <person name="Martin F."/>
        </authorList>
    </citation>
    <scope>NUCLEOTIDE SEQUENCE [LARGE SCALE GENOMIC DNA]</scope>
    <source>
        <strain evidence="2">98AG31 / pathotype 3-4-7</strain>
    </source>
</reference>
<dbReference type="AlphaFoldDB" id="F4RNC4"/>
<proteinExistence type="predicted"/>
<protein>
    <submittedName>
        <fullName evidence="1">Uncharacterized protein</fullName>
    </submittedName>
</protein>
<dbReference type="VEuPathDB" id="FungiDB:MELLADRAFT_63623"/>
<sequence>MLDHNESVSLPNYPLGFDLNYPKVDFTQQDMHSDTFFVVHNPGKELKNIEEPAHGDLGQKIHHESKSIILPTFAAHPHNPIEAIDYMGYSKQSTLGSQVGNHAEVLVTDNLGNSIYPSSQHTKSDCPIPNLSNYHICIDNNNPYMDQDRNPLQLFESQHSLGEIAHNLKSVQYSVGPEMEAEHGYNSKKRKICALNAEKTNHENASKKLSAETTSAFTDDSVKNRGKHSYQLWRDDRTSQGPFSENDGSNSILQNNLRELHNTPNHIKSFCEARISYGSRDQFYLLQKIGIIQVNRSSNLCYEIFDAFYDIYEKMKLRFGENPKAIKAAALAVKNAGYAIVMVFLGILRVFEAEIHVKDDLEILLTDGWQYMKSFFETWKNVEVEDLGLGRATQFTLQLFSDPKFHLKYLKDIKSDKNISCSLVHLLSLDWAEKTGRSRIPKGKLSPYSERILEIYKTDSNLIEGGLYERMGIRNEAFWGPEQFSRSRWHLHGEEEALSQNFIALSSNAAQFHTPIGREMCRDVHTFFEELIHDIKSHYDLINGNHTSSGLPPQSLKHLALMTRAVSMAEYKVTPVYIGMIKILNQKHLTESQLQKLLLNAWKFLKEVFSQWRMLNLQNKHLKCSYNYKSSEVNPVIGFDDPNAMFWSLAGFRNKNLVPRLFIVYLLNSWKKEITEGSQGYIGFPVQDIPSGSIVDWNLNCGK</sequence>
<dbReference type="GeneID" id="18930118"/>
<dbReference type="OrthoDB" id="10688581at2759"/>
<evidence type="ECO:0000313" key="2">
    <source>
        <dbReference type="Proteomes" id="UP000001072"/>
    </source>
</evidence>
<dbReference type="EMBL" id="GL883110">
    <property type="protein sequence ID" value="EGG06121.1"/>
    <property type="molecule type" value="Genomic_DNA"/>
</dbReference>
<name>F4RNC4_MELLP</name>
<dbReference type="InParanoid" id="F4RNC4"/>
<organism evidence="2">
    <name type="scientific">Melampsora larici-populina (strain 98AG31 / pathotype 3-4-7)</name>
    <name type="common">Poplar leaf rust fungus</name>
    <dbReference type="NCBI Taxonomy" id="747676"/>
    <lineage>
        <taxon>Eukaryota</taxon>
        <taxon>Fungi</taxon>
        <taxon>Dikarya</taxon>
        <taxon>Basidiomycota</taxon>
        <taxon>Pucciniomycotina</taxon>
        <taxon>Pucciniomycetes</taxon>
        <taxon>Pucciniales</taxon>
        <taxon>Melampsoraceae</taxon>
        <taxon>Melampsora</taxon>
    </lineage>
</organism>
<gene>
    <name evidence="1" type="ORF">MELLADRAFT_63623</name>
</gene>